<feature type="compositionally biased region" description="Low complexity" evidence="1">
    <location>
        <begin position="140"/>
        <end position="165"/>
    </location>
</feature>
<feature type="transmembrane region" description="Helical" evidence="2">
    <location>
        <begin position="104"/>
        <end position="125"/>
    </location>
</feature>
<keyword evidence="2" id="KW-1133">Transmembrane helix</keyword>
<evidence type="ECO:0000313" key="4">
    <source>
        <dbReference type="Proteomes" id="UP001321825"/>
    </source>
</evidence>
<reference evidence="4" key="1">
    <citation type="journal article" date="2024" name="Int. J. Syst. Evol. Microbiol.">
        <title>Methylomarinovum tepidoasis sp. nov., a moderately thermophilic methanotroph of the family Methylothermaceae isolated from a deep-sea hydrothermal field.</title>
        <authorList>
            <person name="Hirayama H."/>
            <person name="Takaki Y."/>
            <person name="Abe M."/>
            <person name="Miyazaki M."/>
            <person name="Uematsu K."/>
            <person name="Matsui Y."/>
            <person name="Takai K."/>
        </authorList>
    </citation>
    <scope>NUCLEOTIDE SEQUENCE [LARGE SCALE GENOMIC DNA]</scope>
    <source>
        <strain evidence="4">IT-9</strain>
    </source>
</reference>
<evidence type="ECO:0000256" key="1">
    <source>
        <dbReference type="SAM" id="MobiDB-lite"/>
    </source>
</evidence>
<sequence length="165" mass="18269">MQEGVVDIQLVVFQSLVVLSLLVILVGVLRPQWFLGWMKNPKPVYMFAAGSLLFLVSYFFFSLRLGNPWQVAAIHAVVLFSVIFLIFGLINPRWVFGTDRLDRLWVMAIAAALFMGFMTLLGMYYGPRNKRRVPPPGRKPAVTAPQANQTPAAPAPGPADEAPAP</sequence>
<name>A0AAU9CDL4_9GAMM</name>
<organism evidence="3 4">
    <name type="scientific">Methylomarinovum caldicuralii</name>
    <dbReference type="NCBI Taxonomy" id="438856"/>
    <lineage>
        <taxon>Bacteria</taxon>
        <taxon>Pseudomonadati</taxon>
        <taxon>Pseudomonadota</taxon>
        <taxon>Gammaproteobacteria</taxon>
        <taxon>Methylococcales</taxon>
        <taxon>Methylothermaceae</taxon>
        <taxon>Methylomarinovum</taxon>
    </lineage>
</organism>
<dbReference type="AlphaFoldDB" id="A0AAU9CDL4"/>
<feature type="transmembrane region" description="Helical" evidence="2">
    <location>
        <begin position="12"/>
        <end position="31"/>
    </location>
</feature>
<dbReference type="EMBL" id="AP024714">
    <property type="protein sequence ID" value="BCX81050.1"/>
    <property type="molecule type" value="Genomic_DNA"/>
</dbReference>
<gene>
    <name evidence="3" type="ORF">MIT9_P0628</name>
</gene>
<evidence type="ECO:0000256" key="2">
    <source>
        <dbReference type="SAM" id="Phobius"/>
    </source>
</evidence>
<accession>A0AAU9CDL4</accession>
<feature type="region of interest" description="Disordered" evidence="1">
    <location>
        <begin position="131"/>
        <end position="165"/>
    </location>
</feature>
<feature type="transmembrane region" description="Helical" evidence="2">
    <location>
        <begin position="43"/>
        <end position="61"/>
    </location>
</feature>
<dbReference type="RefSeq" id="WP_317705989.1">
    <property type="nucleotide sequence ID" value="NZ_AP024714.1"/>
</dbReference>
<dbReference type="KEGG" id="mcau:MIT9_P0628"/>
<keyword evidence="2" id="KW-0472">Membrane</keyword>
<evidence type="ECO:0000313" key="3">
    <source>
        <dbReference type="EMBL" id="BCX81050.1"/>
    </source>
</evidence>
<dbReference type="Proteomes" id="UP001321825">
    <property type="component" value="Chromosome"/>
</dbReference>
<feature type="transmembrane region" description="Helical" evidence="2">
    <location>
        <begin position="73"/>
        <end position="92"/>
    </location>
</feature>
<keyword evidence="4" id="KW-1185">Reference proteome</keyword>
<protein>
    <submittedName>
        <fullName evidence="3">Uncharacterized protein</fullName>
    </submittedName>
</protein>
<keyword evidence="2" id="KW-0812">Transmembrane</keyword>
<proteinExistence type="predicted"/>